<feature type="transmembrane region" description="Helical" evidence="2">
    <location>
        <begin position="789"/>
        <end position="809"/>
    </location>
</feature>
<reference evidence="3 4" key="1">
    <citation type="submission" date="2014-07" db="EMBL/GenBank/DDBJ databases">
        <title>Genomic and transcriptomic analysis on Apis cerana provide comprehensive insights into honey bee biology.</title>
        <authorList>
            <person name="Diao Q."/>
            <person name="Sun L."/>
            <person name="Zheng H."/>
            <person name="Zheng H."/>
            <person name="Xu S."/>
            <person name="Wang S."/>
            <person name="Zeng Z."/>
            <person name="Hu F."/>
            <person name="Su S."/>
            <person name="Wu J."/>
        </authorList>
    </citation>
    <scope>NUCLEOTIDE SEQUENCE [LARGE SCALE GENOMIC DNA]</scope>
    <source>
        <tissue evidence="3">Pupae without intestine</tissue>
    </source>
</reference>
<gene>
    <name evidence="3" type="ORF">APICC_09242</name>
</gene>
<proteinExistence type="predicted"/>
<dbReference type="Proteomes" id="UP000242457">
    <property type="component" value="Unassembled WGS sequence"/>
</dbReference>
<sequence length="881" mass="101356">MDKYTEIKKRSMITRPNNSGCLLIVVFRELHGPLYDDCTSIVHRKTELKPQQPTWLRLCKMKVAVFSGSLIFMRLLRRNIIAHPHNKNTNMKIKRDILIKQGKRENHALSHYIFDYTLVRPDNLIGFSRKIGKINGNGLSVNYITVNGHVKIFSVPERKPAPQMCMRQGDGTKLPESFTLERFKNTSPFCTRNGIEERIPSVLAQLYPPQTNFEFDIAEDVRISLEFISVLELTLETMRRQTWRDEMLDHGDNRFIRLSLKELSKEIRNKSTNGKASHELTEWQNEKERSGKSSELADKRFKAANKKASHGKIGGKSGENGGERTYLSVRGMEMWIICKKINRNINLADWNNNTIQVRSPSLFRNSRSCGLFTMTAPTRNFTIVLSLLAISSLIIDASYAFNKCCPPGEVFTGTLKVNCAPAPPNVELFFVNDNGNGYPICEKPEYIATTPLDQLNSMNFFVQNTSCIEILHEQFTPQNVPILVHCKSNEDRNEKEQLVSLQSLLKSRLNVRRCCSNNQEKLQSQNVEIISISKDFFECPNSTAMFTYEIDAEDVLILDESLMVQYLFRQTSTFSMNANLKVKVKNPWKNQIVENFTITEWDSCLEVTPDFRSKQRIIVRVCRDEKLCQDGNCVKKCSKKDKPRFACQPDTNFSYESNLTFYEKISNITGTPRSVTEYGVMFGYMKCPKGNYLEFMENTYGITSDGRLKLLSDKLLPQDIYCLDMFVEEQNGICEENLYALICFPENIEENIRIIIMSILEGISFIFLLLTLVVYVCLPVLQNLHGKTLMSHAASLMVGYFWLCILPWVKDIQQNNRAFGLYAIMLGYFHGILGALLFPVSFFLVERHVLRYMANIRISKIFTNQKILFPLPSPIFLYKTQ</sequence>
<evidence type="ECO:0000313" key="3">
    <source>
        <dbReference type="EMBL" id="PBC30956.1"/>
    </source>
</evidence>
<keyword evidence="2" id="KW-0812">Transmembrane</keyword>
<keyword evidence="4" id="KW-1185">Reference proteome</keyword>
<dbReference type="Gene3D" id="1.20.1070.10">
    <property type="entry name" value="Rhodopsin 7-helix transmembrane proteins"/>
    <property type="match status" value="1"/>
</dbReference>
<feature type="transmembrane region" description="Helical" evidence="2">
    <location>
        <begin position="821"/>
        <end position="845"/>
    </location>
</feature>
<dbReference type="OrthoDB" id="7683403at2759"/>
<dbReference type="PANTHER" id="PTHR46953">
    <property type="entry name" value="G-PROTEIN COUPLED RECEPTOR MTH-LIKE 1-RELATED"/>
    <property type="match status" value="1"/>
</dbReference>
<feature type="compositionally biased region" description="Basic and acidic residues" evidence="1">
    <location>
        <begin position="276"/>
        <end position="296"/>
    </location>
</feature>
<organism evidence="3 4">
    <name type="scientific">Apis cerana cerana</name>
    <name type="common">Oriental honeybee</name>
    <dbReference type="NCBI Taxonomy" id="94128"/>
    <lineage>
        <taxon>Eukaryota</taxon>
        <taxon>Metazoa</taxon>
        <taxon>Ecdysozoa</taxon>
        <taxon>Arthropoda</taxon>
        <taxon>Hexapoda</taxon>
        <taxon>Insecta</taxon>
        <taxon>Pterygota</taxon>
        <taxon>Neoptera</taxon>
        <taxon>Endopterygota</taxon>
        <taxon>Hymenoptera</taxon>
        <taxon>Apocrita</taxon>
        <taxon>Aculeata</taxon>
        <taxon>Apoidea</taxon>
        <taxon>Anthophila</taxon>
        <taxon>Apidae</taxon>
        <taxon>Apis</taxon>
    </lineage>
</organism>
<keyword evidence="2" id="KW-0472">Membrane</keyword>
<dbReference type="STRING" id="94128.A0A2A3EIE4"/>
<keyword evidence="2" id="KW-1133">Transmembrane helix</keyword>
<name>A0A2A3EIE4_APICC</name>
<dbReference type="InterPro" id="IPR052808">
    <property type="entry name" value="GPCR_Mth-like"/>
</dbReference>
<evidence type="ECO:0000256" key="1">
    <source>
        <dbReference type="SAM" id="MobiDB-lite"/>
    </source>
</evidence>
<evidence type="ECO:0000313" key="4">
    <source>
        <dbReference type="Proteomes" id="UP000242457"/>
    </source>
</evidence>
<evidence type="ECO:0000256" key="2">
    <source>
        <dbReference type="SAM" id="Phobius"/>
    </source>
</evidence>
<protein>
    <submittedName>
        <fullName evidence="3">G-protein coupled receptor Mth</fullName>
    </submittedName>
</protein>
<feature type="region of interest" description="Disordered" evidence="1">
    <location>
        <begin position="269"/>
        <end position="296"/>
    </location>
</feature>
<dbReference type="EMBL" id="KZ288253">
    <property type="protein sequence ID" value="PBC30956.1"/>
    <property type="molecule type" value="Genomic_DNA"/>
</dbReference>
<dbReference type="AlphaFoldDB" id="A0A2A3EIE4"/>
<dbReference type="PANTHER" id="PTHR46953:SF1">
    <property type="entry name" value="G-PROTEIN COUPLED RECEPTOR MTH-LIKE 1-RELATED"/>
    <property type="match status" value="1"/>
</dbReference>
<feature type="transmembrane region" description="Helical" evidence="2">
    <location>
        <begin position="754"/>
        <end position="777"/>
    </location>
</feature>
<accession>A0A2A3EIE4</accession>
<keyword evidence="3" id="KW-0675">Receptor</keyword>